<reference evidence="1" key="1">
    <citation type="submission" date="2024-09" db="EMBL/GenBank/DDBJ databases">
        <title>Black Yeasts Isolated from many extreme environments.</title>
        <authorList>
            <person name="Coleine C."/>
            <person name="Stajich J.E."/>
            <person name="Selbmann L."/>
        </authorList>
    </citation>
    <scope>NUCLEOTIDE SEQUENCE</scope>
    <source>
        <strain evidence="1">CCFEE 5737</strain>
    </source>
</reference>
<dbReference type="EMBL" id="JAWDJW010006690">
    <property type="protein sequence ID" value="KAK3063872.1"/>
    <property type="molecule type" value="Genomic_DNA"/>
</dbReference>
<evidence type="ECO:0000313" key="1">
    <source>
        <dbReference type="EMBL" id="KAK3063872.1"/>
    </source>
</evidence>
<sequence>MDMLRSVDLAIVVAGGSGIAVAFPIIWSLLYDRYWSADIQRKVCLVWIVRSREHLQWLPAERIDELEELGLEVVIPKPSSEAGRADIPTLVTDLVDRLGGDKKVGVTVSGPGGMDREVRNTCAGLVREGRDVNVQVEKFEW</sequence>
<protein>
    <submittedName>
        <fullName evidence="1">Uncharacterized protein</fullName>
    </submittedName>
</protein>
<gene>
    <name evidence="1" type="ORF">LTS18_012081</name>
</gene>
<keyword evidence="2" id="KW-1185">Reference proteome</keyword>
<proteinExistence type="predicted"/>
<accession>A0ACC3D9D2</accession>
<name>A0ACC3D9D2_9PEZI</name>
<organism evidence="1 2">
    <name type="scientific">Coniosporium uncinatum</name>
    <dbReference type="NCBI Taxonomy" id="93489"/>
    <lineage>
        <taxon>Eukaryota</taxon>
        <taxon>Fungi</taxon>
        <taxon>Dikarya</taxon>
        <taxon>Ascomycota</taxon>
        <taxon>Pezizomycotina</taxon>
        <taxon>Dothideomycetes</taxon>
        <taxon>Dothideomycetes incertae sedis</taxon>
        <taxon>Coniosporium</taxon>
    </lineage>
</organism>
<dbReference type="Proteomes" id="UP001186974">
    <property type="component" value="Unassembled WGS sequence"/>
</dbReference>
<evidence type="ECO:0000313" key="2">
    <source>
        <dbReference type="Proteomes" id="UP001186974"/>
    </source>
</evidence>
<comment type="caution">
    <text evidence="1">The sequence shown here is derived from an EMBL/GenBank/DDBJ whole genome shotgun (WGS) entry which is preliminary data.</text>
</comment>